<dbReference type="AlphaFoldDB" id="K6YFK5"/>
<dbReference type="InterPro" id="IPR007497">
    <property type="entry name" value="SIMPL/DUF541"/>
</dbReference>
<dbReference type="InterPro" id="IPR052022">
    <property type="entry name" value="26kDa_periplasmic_antigen"/>
</dbReference>
<dbReference type="PIRSF" id="PIRSF029033">
    <property type="entry name" value="UCP029033"/>
    <property type="match status" value="1"/>
</dbReference>
<dbReference type="PANTHER" id="PTHR34387:SF2">
    <property type="entry name" value="SLR1258 PROTEIN"/>
    <property type="match status" value="1"/>
</dbReference>
<dbReference type="Proteomes" id="UP000006263">
    <property type="component" value="Unassembled WGS sequence"/>
</dbReference>
<comment type="caution">
    <text evidence="1">The sequence shown here is derived from an EMBL/GenBank/DDBJ whole genome shotgun (WGS) entry which is preliminary data.</text>
</comment>
<evidence type="ECO:0008006" key="3">
    <source>
        <dbReference type="Google" id="ProtNLM"/>
    </source>
</evidence>
<evidence type="ECO:0000313" key="2">
    <source>
        <dbReference type="Proteomes" id="UP000006263"/>
    </source>
</evidence>
<proteinExistence type="predicted"/>
<protein>
    <recommendedName>
        <fullName evidence="3">Periplasmic protein</fullName>
    </recommendedName>
</protein>
<name>K6YFK5_9ALTE</name>
<dbReference type="InterPro" id="IPR016907">
    <property type="entry name" value="UCP029033"/>
</dbReference>
<reference evidence="1 2" key="1">
    <citation type="journal article" date="2017" name="Antonie Van Leeuwenhoek">
        <title>Rhizobium rhizosphaerae sp. nov., a novel species isolated from rice rhizosphere.</title>
        <authorList>
            <person name="Zhao J.J."/>
            <person name="Zhang J."/>
            <person name="Zhang R.J."/>
            <person name="Zhang C.W."/>
            <person name="Yin H.Q."/>
            <person name="Zhang X.X."/>
        </authorList>
    </citation>
    <scope>NUCLEOTIDE SEQUENCE [LARGE SCALE GENOMIC DNA]</scope>
    <source>
        <strain evidence="1 2">KMM 241</strain>
    </source>
</reference>
<accession>K6YFK5</accession>
<evidence type="ECO:0000313" key="1">
    <source>
        <dbReference type="EMBL" id="GAC22761.1"/>
    </source>
</evidence>
<dbReference type="Pfam" id="PF04402">
    <property type="entry name" value="SIMPL"/>
    <property type="match status" value="1"/>
</dbReference>
<gene>
    <name evidence="1" type="ORF">GMES_0455</name>
</gene>
<dbReference type="eggNOG" id="COG2859">
    <property type="taxonomic scope" value="Bacteria"/>
</dbReference>
<dbReference type="PANTHER" id="PTHR34387">
    <property type="entry name" value="SLR1258 PROTEIN"/>
    <property type="match status" value="1"/>
</dbReference>
<dbReference type="GO" id="GO:0006974">
    <property type="term" value="P:DNA damage response"/>
    <property type="evidence" value="ECO:0007669"/>
    <property type="project" value="TreeGrafter"/>
</dbReference>
<sequence>MMMNNQGVNTQSRGAAFILGVFLCAGLVVLGFQISSAVIEYRQFERSVTVKGLSEQEFPADIVIWPIQYTVADNSLDALYASIETNTGLISDFLQQNLIPQADISVSAAAITDKSAQQYGGNATPAFRFTAVQTVTVYSGNISLVREVMGKLTELGKKGIVLNQNNYQANVEYIFTRLNDVKPSMIEEATTKAREVAEKFAKDSNSVLGKIKRASQGQFSITARDRNNPLIKKLRVVSTVEYYLSD</sequence>
<dbReference type="Gene3D" id="3.30.110.170">
    <property type="entry name" value="Protein of unknown function (DUF541), domain 1"/>
    <property type="match status" value="1"/>
</dbReference>
<dbReference type="EMBL" id="BAEP01000005">
    <property type="protein sequence ID" value="GAC22761.1"/>
    <property type="molecule type" value="Genomic_DNA"/>
</dbReference>
<dbReference type="Gene3D" id="3.30.70.2970">
    <property type="entry name" value="Protein of unknown function (DUF541), domain 2"/>
    <property type="match status" value="1"/>
</dbReference>
<organism evidence="1 2">
    <name type="scientific">Paraglaciecola mesophila KMM 241</name>
    <dbReference type="NCBI Taxonomy" id="1128912"/>
    <lineage>
        <taxon>Bacteria</taxon>
        <taxon>Pseudomonadati</taxon>
        <taxon>Pseudomonadota</taxon>
        <taxon>Gammaproteobacteria</taxon>
        <taxon>Alteromonadales</taxon>
        <taxon>Alteromonadaceae</taxon>
        <taxon>Paraglaciecola</taxon>
    </lineage>
</organism>